<gene>
    <name evidence="14" type="ORF">F7D74_08210</name>
</gene>
<dbReference type="PROSITE" id="PS01070">
    <property type="entry name" value="NUCLEASE_NON_SPEC"/>
    <property type="match status" value="1"/>
</dbReference>
<dbReference type="InterPro" id="IPR020821">
    <property type="entry name" value="ENPP1-3/EXOG-like_nuc-like"/>
</dbReference>
<dbReference type="GO" id="GO:0003676">
    <property type="term" value="F:nucleic acid binding"/>
    <property type="evidence" value="ECO:0007669"/>
    <property type="project" value="InterPro"/>
</dbReference>
<dbReference type="PANTHER" id="PTHR13966:SF5">
    <property type="entry name" value="ENDONUCLEASE G, MITOCHONDRIAL"/>
    <property type="match status" value="1"/>
</dbReference>
<evidence type="ECO:0000256" key="2">
    <source>
        <dbReference type="ARBA" id="ARBA00010052"/>
    </source>
</evidence>
<name>A0AA90UXF6_9BACT</name>
<dbReference type="PANTHER" id="PTHR13966">
    <property type="entry name" value="ENDONUCLEASE RELATED"/>
    <property type="match status" value="1"/>
</dbReference>
<evidence type="ECO:0000256" key="4">
    <source>
        <dbReference type="ARBA" id="ARBA00022723"/>
    </source>
</evidence>
<dbReference type="RefSeq" id="WP_153118893.1">
    <property type="nucleotide sequence ID" value="NZ_VZCC01000051.1"/>
</dbReference>
<keyword evidence="6 10" id="KW-0378">Hydrolase</keyword>
<evidence type="ECO:0000313" key="15">
    <source>
        <dbReference type="Proteomes" id="UP000421408"/>
    </source>
</evidence>
<evidence type="ECO:0000256" key="7">
    <source>
        <dbReference type="ARBA" id="ARBA00022842"/>
    </source>
</evidence>
<keyword evidence="11" id="KW-0732">Signal</keyword>
<evidence type="ECO:0000256" key="1">
    <source>
        <dbReference type="ARBA" id="ARBA00001946"/>
    </source>
</evidence>
<comment type="cofactor">
    <cofactor evidence="1 10">
        <name>Mg(2+)</name>
        <dbReference type="ChEBI" id="CHEBI:18420"/>
    </cofactor>
</comment>
<accession>A0AA90UXF6</accession>
<evidence type="ECO:0000256" key="3">
    <source>
        <dbReference type="ARBA" id="ARBA00022722"/>
    </source>
</evidence>
<dbReference type="CDD" id="cd00091">
    <property type="entry name" value="NUC"/>
    <property type="match status" value="1"/>
</dbReference>
<dbReference type="GO" id="GO:0004519">
    <property type="term" value="F:endonuclease activity"/>
    <property type="evidence" value="ECO:0007669"/>
    <property type="project" value="UniProtKB-UniRule"/>
</dbReference>
<evidence type="ECO:0000259" key="13">
    <source>
        <dbReference type="SMART" id="SM00892"/>
    </source>
</evidence>
<dbReference type="Pfam" id="PF01223">
    <property type="entry name" value="Endonuclease_NS"/>
    <property type="match status" value="1"/>
</dbReference>
<feature type="domain" description="ENPP1-3/EXOG-like endonuclease/phosphodiesterase" evidence="12">
    <location>
        <begin position="98"/>
        <end position="290"/>
    </location>
</feature>
<dbReference type="EC" id="3.1.30.-" evidence="10"/>
<evidence type="ECO:0000313" key="14">
    <source>
        <dbReference type="EMBL" id="MQN83963.1"/>
    </source>
</evidence>
<feature type="active site" description="Proton acceptor" evidence="8">
    <location>
        <position position="158"/>
    </location>
</feature>
<evidence type="ECO:0000256" key="11">
    <source>
        <dbReference type="SAM" id="SignalP"/>
    </source>
</evidence>
<dbReference type="SUPFAM" id="SSF54060">
    <property type="entry name" value="His-Me finger endonucleases"/>
    <property type="match status" value="1"/>
</dbReference>
<keyword evidence="4 9" id="KW-0479">Metal-binding</keyword>
<keyword evidence="5 10" id="KW-0255">Endonuclease</keyword>
<evidence type="ECO:0000256" key="10">
    <source>
        <dbReference type="RuleBase" id="RU366055"/>
    </source>
</evidence>
<dbReference type="InterPro" id="IPR044925">
    <property type="entry name" value="His-Me_finger_sf"/>
</dbReference>
<feature type="chain" id="PRO_5041704724" description="Endonuclease" evidence="11">
    <location>
        <begin position="32"/>
        <end position="302"/>
    </location>
</feature>
<dbReference type="EMBL" id="VZCC01000051">
    <property type="protein sequence ID" value="MQN83963.1"/>
    <property type="molecule type" value="Genomic_DNA"/>
</dbReference>
<dbReference type="InterPro" id="IPR018524">
    <property type="entry name" value="DNA/RNA_endonuclease_AS"/>
</dbReference>
<organism evidence="14 15">
    <name type="scientific">Segatella copri</name>
    <dbReference type="NCBI Taxonomy" id="165179"/>
    <lineage>
        <taxon>Bacteria</taxon>
        <taxon>Pseudomonadati</taxon>
        <taxon>Bacteroidota</taxon>
        <taxon>Bacteroidia</taxon>
        <taxon>Bacteroidales</taxon>
        <taxon>Prevotellaceae</taxon>
        <taxon>Segatella</taxon>
    </lineage>
</organism>
<evidence type="ECO:0000256" key="6">
    <source>
        <dbReference type="ARBA" id="ARBA00022801"/>
    </source>
</evidence>
<dbReference type="InterPro" id="IPR001604">
    <property type="entry name" value="Endo_G_ENPP1-like_dom"/>
</dbReference>
<evidence type="ECO:0000256" key="8">
    <source>
        <dbReference type="PIRSR" id="PIRSR640255-1"/>
    </source>
</evidence>
<reference evidence="15" key="1">
    <citation type="submission" date="2019-09" db="EMBL/GenBank/DDBJ databases">
        <title>Distinct polysaccharide growth profiles of human intestinal Prevotella copri isolates.</title>
        <authorList>
            <person name="Fehlner-Peach H."/>
            <person name="Magnabosco C."/>
            <person name="Raghavan V."/>
            <person name="Scher J.U."/>
            <person name="Tett A."/>
            <person name="Cox L.M."/>
            <person name="Gottsegen C."/>
            <person name="Watters A."/>
            <person name="Wiltshire- Gordon J.D."/>
            <person name="Segata N."/>
            <person name="Bonneau R."/>
            <person name="Littman D.R."/>
        </authorList>
    </citation>
    <scope>NUCLEOTIDE SEQUENCE [LARGE SCALE GENOMIC DNA]</scope>
    <source>
        <strain evidence="15">iAA108</strain>
    </source>
</reference>
<keyword evidence="3 10" id="KW-0540">Nuclease</keyword>
<dbReference type="Proteomes" id="UP000421408">
    <property type="component" value="Unassembled WGS sequence"/>
</dbReference>
<evidence type="ECO:0000256" key="5">
    <source>
        <dbReference type="ARBA" id="ARBA00022759"/>
    </source>
</evidence>
<feature type="signal peptide" evidence="11">
    <location>
        <begin position="1"/>
        <end position="31"/>
    </location>
</feature>
<protein>
    <recommendedName>
        <fullName evidence="10">Endonuclease</fullName>
        <ecNumber evidence="10">3.1.30.-</ecNumber>
    </recommendedName>
</protein>
<proteinExistence type="inferred from homology"/>
<dbReference type="GO" id="GO:0046872">
    <property type="term" value="F:metal ion binding"/>
    <property type="evidence" value="ECO:0007669"/>
    <property type="project" value="UniProtKB-KW"/>
</dbReference>
<sequence>MKKKLGTFKIWLLAIAAVVAFSVLPKVSSLATEDQAPVVKENMQEAADAAGDEPAAGNKLETAGENKLETAGECANLEAQGLEIPVSKVKVSETIRHRLAYTVSYNHDTRQPNWVAWVLTGEHASGKLPRGKFADDEEMPAPVGTLADYYNSGLDRGHMCPAGDNKWSQQAMDECFLMTNMCPQNHSLNAGVWNTIEQQCRNWAKQYGKVYIVCGPIFLNKEHRKLGKNKVVVPDAFFKVVLHTGKNPQAIGFICRNQSQKGRKKTEFVNSVDEVERITGYDFFPQLPDDVEKRVEAKAEMF</sequence>
<dbReference type="AlphaFoldDB" id="A0AA90UXF6"/>
<dbReference type="SMART" id="SM00477">
    <property type="entry name" value="NUC"/>
    <property type="match status" value="1"/>
</dbReference>
<evidence type="ECO:0000256" key="9">
    <source>
        <dbReference type="PIRSR" id="PIRSR640255-2"/>
    </source>
</evidence>
<dbReference type="GO" id="GO:0016787">
    <property type="term" value="F:hydrolase activity"/>
    <property type="evidence" value="ECO:0007669"/>
    <property type="project" value="UniProtKB-KW"/>
</dbReference>
<evidence type="ECO:0000259" key="12">
    <source>
        <dbReference type="SMART" id="SM00477"/>
    </source>
</evidence>
<feature type="binding site" evidence="9">
    <location>
        <position position="189"/>
    </location>
    <ligand>
        <name>Mg(2+)</name>
        <dbReference type="ChEBI" id="CHEBI:18420"/>
        <note>catalytic</note>
    </ligand>
</feature>
<dbReference type="SMART" id="SM00892">
    <property type="entry name" value="Endonuclease_NS"/>
    <property type="match status" value="1"/>
</dbReference>
<keyword evidence="7" id="KW-0460">Magnesium</keyword>
<comment type="caution">
    <text evidence="14">The sequence shown here is derived from an EMBL/GenBank/DDBJ whole genome shotgun (WGS) entry which is preliminary data.</text>
</comment>
<dbReference type="Gene3D" id="3.40.570.10">
    <property type="entry name" value="Extracellular Endonuclease, subunit A"/>
    <property type="match status" value="1"/>
</dbReference>
<feature type="domain" description="DNA/RNA non-specific endonuclease/pyrophosphatase/phosphodiesterase" evidence="13">
    <location>
        <begin position="97"/>
        <end position="290"/>
    </location>
</feature>
<dbReference type="InterPro" id="IPR040255">
    <property type="entry name" value="Non-specific_endonuclease"/>
</dbReference>
<comment type="similarity">
    <text evidence="2 10">Belongs to the DNA/RNA non-specific endonuclease family.</text>
</comment>
<dbReference type="InterPro" id="IPR044929">
    <property type="entry name" value="DNA/RNA_non-sp_Endonuclease_sf"/>
</dbReference>